<evidence type="ECO:0000313" key="4">
    <source>
        <dbReference type="EMBL" id="TPX07478.1"/>
    </source>
</evidence>
<dbReference type="InParanoid" id="A0A507ARC5"/>
<dbReference type="PROSITE" id="PS50297">
    <property type="entry name" value="ANK_REP_REGION"/>
    <property type="match status" value="4"/>
</dbReference>
<dbReference type="EMBL" id="SKBQ01000008">
    <property type="protein sequence ID" value="TPX07449.1"/>
    <property type="molecule type" value="Genomic_DNA"/>
</dbReference>
<dbReference type="Proteomes" id="UP000319257">
    <property type="component" value="Unassembled WGS sequence"/>
</dbReference>
<feature type="repeat" description="ANK" evidence="1">
    <location>
        <begin position="130"/>
        <end position="162"/>
    </location>
</feature>
<dbReference type="EMBL" id="SKBQ01000008">
    <property type="protein sequence ID" value="TPX07478.1"/>
    <property type="molecule type" value="Genomic_DNA"/>
</dbReference>
<dbReference type="PANTHER" id="PTHR22677:SF4">
    <property type="entry name" value="USHER SYNDROME TYPE-1G PROTEIN-LIKE PROTEIN"/>
    <property type="match status" value="1"/>
</dbReference>
<dbReference type="OrthoDB" id="20872at2759"/>
<dbReference type="Pfam" id="PF12796">
    <property type="entry name" value="Ank_2"/>
    <property type="match status" value="2"/>
</dbReference>
<dbReference type="GeneID" id="41969499"/>
<dbReference type="InterPro" id="IPR002110">
    <property type="entry name" value="Ankyrin_rpt"/>
</dbReference>
<keyword evidence="5" id="KW-1185">Reference proteome</keyword>
<evidence type="ECO:0000313" key="3">
    <source>
        <dbReference type="EMBL" id="TPX07449.1"/>
    </source>
</evidence>
<evidence type="ECO:0000313" key="5">
    <source>
        <dbReference type="Proteomes" id="UP000319257"/>
    </source>
</evidence>
<dbReference type="PROSITE" id="PS50088">
    <property type="entry name" value="ANK_REPEAT"/>
    <property type="match status" value="4"/>
</dbReference>
<dbReference type="Gene3D" id="1.25.40.20">
    <property type="entry name" value="Ankyrin repeat-containing domain"/>
    <property type="match status" value="2"/>
</dbReference>
<dbReference type="RefSeq" id="XP_030989160.1">
    <property type="nucleotide sequence ID" value="XM_031136200.1"/>
</dbReference>
<sequence length="298" mass="31320">MRKFFSRATGSGPSSTRHSSRSSSIGGQTWSSAIPDAACPPSPAPSYHTIDPSLPDAIKTETSVLAQAEKGPLHDQKTQEASPPTRPAQARSSGPTGFSVLYAAAVHGHLGTVKLLLGEGGVDLEGRTKAGATPLIGACSGDNAPVVKLLLDHGADIATKDRSGWTPIGAAASNGRLEIVRLLLDRGADPNPQMRGGWTPLHLAARKGHAEVVDLLMSRGADSTHYNFEGETPLHVAAMTGQTEVVRALLKHGARITALDKRNQTPIDLASPKGHWDAVELLMAERERQAGRAKGKKS</sequence>
<feature type="repeat" description="ANK" evidence="1">
    <location>
        <begin position="196"/>
        <end position="228"/>
    </location>
</feature>
<dbReference type="SMART" id="SM00248">
    <property type="entry name" value="ANK"/>
    <property type="match status" value="5"/>
</dbReference>
<dbReference type="InterPro" id="IPR039323">
    <property type="entry name" value="ANKRD_45/46/60"/>
</dbReference>
<keyword evidence="1" id="KW-0040">ANK repeat</keyword>
<gene>
    <name evidence="3" type="ORF">E0L32_002052</name>
    <name evidence="4" type="ORF">E0L32_002081</name>
</gene>
<protein>
    <submittedName>
        <fullName evidence="3">Uncharacterized protein</fullName>
    </submittedName>
</protein>
<dbReference type="Pfam" id="PF13637">
    <property type="entry name" value="Ank_4"/>
    <property type="match status" value="1"/>
</dbReference>
<name>A0A507ARC5_9PEZI</name>
<organism evidence="3 5">
    <name type="scientific">Thyridium curvatum</name>
    <dbReference type="NCBI Taxonomy" id="1093900"/>
    <lineage>
        <taxon>Eukaryota</taxon>
        <taxon>Fungi</taxon>
        <taxon>Dikarya</taxon>
        <taxon>Ascomycota</taxon>
        <taxon>Pezizomycotina</taxon>
        <taxon>Sordariomycetes</taxon>
        <taxon>Sordariomycetidae</taxon>
        <taxon>Thyridiales</taxon>
        <taxon>Thyridiaceae</taxon>
        <taxon>Thyridium</taxon>
    </lineage>
</organism>
<dbReference type="SUPFAM" id="SSF48403">
    <property type="entry name" value="Ankyrin repeat"/>
    <property type="match status" value="1"/>
</dbReference>
<feature type="region of interest" description="Disordered" evidence="2">
    <location>
        <begin position="1"/>
        <end position="94"/>
    </location>
</feature>
<comment type="caution">
    <text evidence="3">The sequence shown here is derived from an EMBL/GenBank/DDBJ whole genome shotgun (WGS) entry which is preliminary data.</text>
</comment>
<feature type="compositionally biased region" description="Low complexity" evidence="2">
    <location>
        <begin position="9"/>
        <end position="37"/>
    </location>
</feature>
<dbReference type="AlphaFoldDB" id="A0A507ARC5"/>
<evidence type="ECO:0000256" key="1">
    <source>
        <dbReference type="PROSITE-ProRule" id="PRU00023"/>
    </source>
</evidence>
<feature type="repeat" description="ANK" evidence="1">
    <location>
        <begin position="229"/>
        <end position="261"/>
    </location>
</feature>
<dbReference type="PANTHER" id="PTHR22677">
    <property type="entry name" value="ANKYRIN REPEAT DOMAIN-CONTAINING PROTEIN 60"/>
    <property type="match status" value="1"/>
</dbReference>
<reference evidence="3 5" key="1">
    <citation type="submission" date="2019-06" db="EMBL/GenBank/DDBJ databases">
        <title>Draft genome sequence of the filamentous fungus Phialemoniopsis curvata isolated from diesel fuel.</title>
        <authorList>
            <person name="Varaljay V.A."/>
            <person name="Lyon W.J."/>
            <person name="Crouch A.L."/>
            <person name="Drake C.E."/>
            <person name="Hollomon J.M."/>
            <person name="Nadeau L.J."/>
            <person name="Nunn H.S."/>
            <person name="Stevenson B.S."/>
            <person name="Bojanowski C.L."/>
            <person name="Crookes-Goodson W.J."/>
        </authorList>
    </citation>
    <scope>NUCLEOTIDE SEQUENCE [LARGE SCALE GENOMIC DNA]</scope>
    <source>
        <strain evidence="3 5">D216</strain>
    </source>
</reference>
<evidence type="ECO:0000256" key="2">
    <source>
        <dbReference type="SAM" id="MobiDB-lite"/>
    </source>
</evidence>
<dbReference type="STRING" id="1093900.A0A507ARC5"/>
<dbReference type="PRINTS" id="PR01415">
    <property type="entry name" value="ANKYRIN"/>
</dbReference>
<accession>A0A507ARC5</accession>
<proteinExistence type="predicted"/>
<feature type="repeat" description="ANK" evidence="1">
    <location>
        <begin position="163"/>
        <end position="195"/>
    </location>
</feature>
<dbReference type="InterPro" id="IPR036770">
    <property type="entry name" value="Ankyrin_rpt-contain_sf"/>
</dbReference>